<dbReference type="AlphaFoldDB" id="A0A377HHZ7"/>
<evidence type="ECO:0000256" key="2">
    <source>
        <dbReference type="ARBA" id="ARBA00008914"/>
    </source>
</evidence>
<comment type="similarity">
    <text evidence="2">Belongs to the MotB family.</text>
</comment>
<dbReference type="KEGG" id="gho:AL542_08810"/>
<dbReference type="InterPro" id="IPR050330">
    <property type="entry name" value="Bact_OuterMem_StrucFunc"/>
</dbReference>
<evidence type="ECO:0000256" key="4">
    <source>
        <dbReference type="ARBA" id="ARBA00022692"/>
    </source>
</evidence>
<evidence type="ECO:0000313" key="10">
    <source>
        <dbReference type="EMBL" id="STO55858.1"/>
    </source>
</evidence>
<feature type="domain" description="OmpA-like" evidence="9">
    <location>
        <begin position="174"/>
        <end position="292"/>
    </location>
</feature>
<dbReference type="Pfam" id="PF13677">
    <property type="entry name" value="MotB_plug"/>
    <property type="match status" value="1"/>
</dbReference>
<dbReference type="InterPro" id="IPR025713">
    <property type="entry name" value="MotB-like_N_dom"/>
</dbReference>
<evidence type="ECO:0000259" key="9">
    <source>
        <dbReference type="PROSITE" id="PS51123"/>
    </source>
</evidence>
<evidence type="ECO:0000256" key="7">
    <source>
        <dbReference type="PROSITE-ProRule" id="PRU00473"/>
    </source>
</evidence>
<accession>A0A377HHZ7</accession>
<evidence type="ECO:0000256" key="1">
    <source>
        <dbReference type="ARBA" id="ARBA00004162"/>
    </source>
</evidence>
<keyword evidence="3" id="KW-1003">Cell membrane</keyword>
<dbReference type="PANTHER" id="PTHR30329:SF21">
    <property type="entry name" value="LIPOPROTEIN YIAD-RELATED"/>
    <property type="match status" value="1"/>
</dbReference>
<dbReference type="Proteomes" id="UP000254512">
    <property type="component" value="Unassembled WGS sequence"/>
</dbReference>
<gene>
    <name evidence="10" type="primary">motB_1</name>
    <name evidence="10" type="ORF">NCTC11645_00160</name>
</gene>
<evidence type="ECO:0000256" key="6">
    <source>
        <dbReference type="ARBA" id="ARBA00023136"/>
    </source>
</evidence>
<name>A0A377HHZ7_GRIHO</name>
<proteinExistence type="inferred from homology"/>
<dbReference type="InterPro" id="IPR006665">
    <property type="entry name" value="OmpA-like"/>
</dbReference>
<keyword evidence="6 7" id="KW-0472">Membrane</keyword>
<organism evidence="10 11">
    <name type="scientific">Grimontia hollisae</name>
    <name type="common">Vibrio hollisae</name>
    <dbReference type="NCBI Taxonomy" id="673"/>
    <lineage>
        <taxon>Bacteria</taxon>
        <taxon>Pseudomonadati</taxon>
        <taxon>Pseudomonadota</taxon>
        <taxon>Gammaproteobacteria</taxon>
        <taxon>Vibrionales</taxon>
        <taxon>Vibrionaceae</taxon>
        <taxon>Grimontia</taxon>
    </lineage>
</organism>
<protein>
    <submittedName>
        <fullName evidence="10">Chemotaxis protein MotB</fullName>
    </submittedName>
</protein>
<evidence type="ECO:0000313" key="11">
    <source>
        <dbReference type="Proteomes" id="UP000254512"/>
    </source>
</evidence>
<evidence type="ECO:0000256" key="3">
    <source>
        <dbReference type="ARBA" id="ARBA00022475"/>
    </source>
</evidence>
<feature type="transmembrane region" description="Helical" evidence="8">
    <location>
        <begin position="29"/>
        <end position="48"/>
    </location>
</feature>
<keyword evidence="4 8" id="KW-0812">Transmembrane</keyword>
<dbReference type="GeneID" id="58896018"/>
<dbReference type="PANTHER" id="PTHR30329">
    <property type="entry name" value="STATOR ELEMENT OF FLAGELLAR MOTOR COMPLEX"/>
    <property type="match status" value="1"/>
</dbReference>
<dbReference type="Pfam" id="PF00691">
    <property type="entry name" value="OmpA"/>
    <property type="match status" value="1"/>
</dbReference>
<evidence type="ECO:0000256" key="5">
    <source>
        <dbReference type="ARBA" id="ARBA00022989"/>
    </source>
</evidence>
<dbReference type="RefSeq" id="WP_005501533.1">
    <property type="nucleotide sequence ID" value="NZ_CABMOB010000001.1"/>
</dbReference>
<evidence type="ECO:0000256" key="8">
    <source>
        <dbReference type="SAM" id="Phobius"/>
    </source>
</evidence>
<dbReference type="Gene3D" id="3.30.1330.60">
    <property type="entry name" value="OmpA-like domain"/>
    <property type="match status" value="1"/>
</dbReference>
<dbReference type="GO" id="GO:0005886">
    <property type="term" value="C:plasma membrane"/>
    <property type="evidence" value="ECO:0007669"/>
    <property type="project" value="UniProtKB-SubCell"/>
</dbReference>
<dbReference type="SUPFAM" id="SSF103088">
    <property type="entry name" value="OmpA-like"/>
    <property type="match status" value="1"/>
</dbReference>
<dbReference type="PROSITE" id="PS51123">
    <property type="entry name" value="OMPA_2"/>
    <property type="match status" value="1"/>
</dbReference>
<sequence length="340" mass="37674">MAHDKQHVIIIKKKKHGDHDDHHGGAWKVAFADFAIAMMAFFMVLWIMEITSKEEREEIQYRLQQSTIFESIDNLFDIRNSPFPIDFGGEASPFENPINSTLSGTSELGNSLHEQVPQGEKGNNAGQGENAMSVMEGQYLNAAQLSGLAIALKEIVASLDAMENIHLDVVPQGLRIQIQDSKRNVMFQRGSAQMTPFFEDILYALSPKLGKIQNRLIISGHTDSTVFSTQAYSNWELSGDRALKARQVMVGSGLPQQQVLQVVAMADRTLLDEADPQSGKNRRIEIMVLTKEADEQLVRLFGTVPALPNSINEHGEAVKSAKQFALDNAPVSRLKAMTQS</sequence>
<reference evidence="10 11" key="1">
    <citation type="submission" date="2018-06" db="EMBL/GenBank/DDBJ databases">
        <authorList>
            <consortium name="Pathogen Informatics"/>
            <person name="Doyle S."/>
        </authorList>
    </citation>
    <scope>NUCLEOTIDE SEQUENCE [LARGE SCALE GENOMIC DNA]</scope>
    <source>
        <strain evidence="10 11">NCTC11645</strain>
    </source>
</reference>
<dbReference type="EMBL" id="UGHD01000002">
    <property type="protein sequence ID" value="STO55858.1"/>
    <property type="molecule type" value="Genomic_DNA"/>
</dbReference>
<comment type="subcellular location">
    <subcellularLocation>
        <location evidence="1">Cell membrane</location>
        <topology evidence="1">Single-pass membrane protein</topology>
    </subcellularLocation>
</comment>
<dbReference type="CDD" id="cd07185">
    <property type="entry name" value="OmpA_C-like"/>
    <property type="match status" value="1"/>
</dbReference>
<keyword evidence="5 8" id="KW-1133">Transmembrane helix</keyword>
<dbReference type="InterPro" id="IPR036737">
    <property type="entry name" value="OmpA-like_sf"/>
</dbReference>